<keyword evidence="1" id="KW-0540">Nuclease</keyword>
<keyword evidence="1" id="KW-0255">Endonuclease</keyword>
<keyword evidence="1" id="KW-0378">Hydrolase</keyword>
<gene>
    <name evidence="1" type="ORF">FL583_11400</name>
</gene>
<dbReference type="EMBL" id="VIRS01000006">
    <property type="protein sequence ID" value="TQS45096.1"/>
    <property type="molecule type" value="Genomic_DNA"/>
</dbReference>
<evidence type="ECO:0000313" key="2">
    <source>
        <dbReference type="Proteomes" id="UP000317982"/>
    </source>
</evidence>
<reference evidence="1 2" key="1">
    <citation type="submission" date="2019-07" db="EMBL/GenBank/DDBJ databases">
        <title>Cryptosporangium phraense sp. nov., isolated from plant litter.</title>
        <authorList>
            <person name="Suriyachadkun C."/>
        </authorList>
    </citation>
    <scope>NUCLEOTIDE SEQUENCE [LARGE SCALE GENOMIC DNA]</scope>
    <source>
        <strain evidence="1 2">A-T 5661</strain>
    </source>
</reference>
<protein>
    <submittedName>
        <fullName evidence="1">Restriction endonuclease</fullName>
    </submittedName>
</protein>
<dbReference type="RefSeq" id="WP_142704545.1">
    <property type="nucleotide sequence ID" value="NZ_VIRS01000006.1"/>
</dbReference>
<sequence length="571" mass="62923">MATVNWEREPGEKVEEFVAALLLLKYPHGNLITPSQGDRGVDVRVWNPDGFDIYQVKRYTRPLDSTQEKEVKKSWQTFVDQTLPILKVRSWTLVTPLNPSNERLDWLDALTEPTGLETHWMDRGALDGLAGNNYPLVDYFFGDGAQHWHRLMADLLDGVRPLPGDGASESLLSAIASRQEKLARSLDEVDPFYRYEIDIRTGWVENLPLDSTRLGETRAAFIQYAQIDDEHYREMRLLPRCAESVKLRPITADVRLEADPGTSTANAIHRFRQFGTPFSDVPGTITAISGPPGVPQTGGPATFSFLSVPQPKTGLPDLCLRIREPNGQKAAELELEHVSSSRGQAGSGVWVSASDRAQVLNVEFTFGGDSDAEFRLRTSGLKGKTPAEVLPAVRATAELRTGRVIELAVRGGLPITGGWELERDDAEASLARWHVAFLEALTTIQEHTYHRITVPDVTTMTPPQRQKIFNIAGLLRGEQIEEDWSEVTTDTASAALLESAGPEFSFGGTAPLTVELDGQEIHLNMARQTHYESARIRTGQPDSDVIHLVPGSSTKAVSTAVPLDQAAPAPQ</sequence>
<dbReference type="AlphaFoldDB" id="A0A545AUT8"/>
<dbReference type="GO" id="GO:0004519">
    <property type="term" value="F:endonuclease activity"/>
    <property type="evidence" value="ECO:0007669"/>
    <property type="project" value="UniProtKB-KW"/>
</dbReference>
<organism evidence="1 2">
    <name type="scientific">Cryptosporangium phraense</name>
    <dbReference type="NCBI Taxonomy" id="2593070"/>
    <lineage>
        <taxon>Bacteria</taxon>
        <taxon>Bacillati</taxon>
        <taxon>Actinomycetota</taxon>
        <taxon>Actinomycetes</taxon>
        <taxon>Cryptosporangiales</taxon>
        <taxon>Cryptosporangiaceae</taxon>
        <taxon>Cryptosporangium</taxon>
    </lineage>
</organism>
<comment type="caution">
    <text evidence="1">The sequence shown here is derived from an EMBL/GenBank/DDBJ whole genome shotgun (WGS) entry which is preliminary data.</text>
</comment>
<accession>A0A545AUT8</accession>
<keyword evidence="2" id="KW-1185">Reference proteome</keyword>
<evidence type="ECO:0000313" key="1">
    <source>
        <dbReference type="EMBL" id="TQS45096.1"/>
    </source>
</evidence>
<dbReference type="OrthoDB" id="4202952at2"/>
<proteinExistence type="predicted"/>
<name>A0A545AUT8_9ACTN</name>
<dbReference type="InParanoid" id="A0A545AUT8"/>
<dbReference type="Proteomes" id="UP000317982">
    <property type="component" value="Unassembled WGS sequence"/>
</dbReference>